<dbReference type="InterPro" id="IPR037171">
    <property type="entry name" value="NagB/RpiA_transferase-like"/>
</dbReference>
<protein>
    <submittedName>
        <fullName evidence="2">Acetyl-CoA hydrolase</fullName>
    </submittedName>
</protein>
<evidence type="ECO:0000313" key="3">
    <source>
        <dbReference type="Proteomes" id="UP001143304"/>
    </source>
</evidence>
<evidence type="ECO:0000313" key="2">
    <source>
        <dbReference type="EMBL" id="MCX2976520.1"/>
    </source>
</evidence>
<dbReference type="PANTHER" id="PTHR21432">
    <property type="entry name" value="ACETYL-COA HYDROLASE-RELATED"/>
    <property type="match status" value="1"/>
</dbReference>
<feature type="domain" description="Acetyl-CoA hydrolase/transferase C-terminal" evidence="1">
    <location>
        <begin position="427"/>
        <end position="587"/>
    </location>
</feature>
<dbReference type="Pfam" id="PF13336">
    <property type="entry name" value="AcetylCoA_hyd_C"/>
    <property type="match status" value="1"/>
</dbReference>
<dbReference type="Proteomes" id="UP001143304">
    <property type="component" value="Unassembled WGS sequence"/>
</dbReference>
<dbReference type="InterPro" id="IPR038460">
    <property type="entry name" value="AcetylCoA_hyd_C_sf"/>
</dbReference>
<accession>A0ABT3T3U7</accession>
<organism evidence="2 3">
    <name type="scientific">Candidatus Marimicrobium litorale</name>
    <dbReference type="NCBI Taxonomy" id="2518991"/>
    <lineage>
        <taxon>Bacteria</taxon>
        <taxon>Pseudomonadati</taxon>
        <taxon>Pseudomonadota</taxon>
        <taxon>Gammaproteobacteria</taxon>
        <taxon>Cellvibrionales</taxon>
        <taxon>Halieaceae</taxon>
        <taxon>Marimicrobium</taxon>
    </lineage>
</organism>
<dbReference type="Gene3D" id="3.40.1080.20">
    <property type="entry name" value="Acetyl-CoA hydrolase/transferase C-terminal domain"/>
    <property type="match status" value="1"/>
</dbReference>
<sequence>MAEILNSTQECVERTIERQGKDLVIAAPLGLGKPVQLLNAFYERALSDPTLSLHIVTALCLEVPKPASDLEAAFLAPLRQRLFGDYEELSFYAPYRDARLPDNIRVTELYLRAGSMKGRPAAQRSYIASNYTHIARDMLDLGVNVLVQLVACRDEEEGLALSLSSNADLSLEILDLPRASRRRPLCLAQIHADLPYMELDAEVPVNAFDLVVRNKAYDRTLFAVPNASVPARDYAMAMHASSLIPDGGTLQIGIGALGDALAQVCILREEKGEAYSSLLDKLDRAKSTPRHCEAFSKGLYVSTEMLVNGVLHLVERGVVKRRVYDNLTLQQGINEGSISKRIDERLFVYAREHGLMPRQLDKGSLEHLQHWGILPAEVKLGGDRLSIDGSGMPNDMDDAEVRDALLAMVDGDVLRNGRLLHAGFFLGPRDFYQRLRDLTPRQRKEICMTGVRRTNQLLLDYPLYSAQRQGARFINTGMLVSLDGSVASDALEDGTVISGVGGQYNFVAMAHDLPGARSILCIRSTRGEGKQLQSNVVSSYGYTTIPRHLRDIVVTEYGVADLRGQSDGEVARRLINIADGRFQEDLLIAARDRGKIPQDYALPESAKRNTPEHLTAIMAPYRKAGMLPDYPFGTDLSEQELALAASLKAIKSLSHDPAHFIANTFRALLHRADAEAARPFLERVQLDHPDTTREFILQQLLLLQLEERGVLKVS</sequence>
<dbReference type="InterPro" id="IPR046433">
    <property type="entry name" value="ActCoA_hydro"/>
</dbReference>
<dbReference type="SUPFAM" id="SSF100950">
    <property type="entry name" value="NagB/RpiA/CoA transferase-like"/>
    <property type="match status" value="1"/>
</dbReference>
<dbReference type="InterPro" id="IPR026888">
    <property type="entry name" value="AcetylCoA_hyd_C"/>
</dbReference>
<name>A0ABT3T3U7_9GAMM</name>
<dbReference type="RefSeq" id="WP_279248267.1">
    <property type="nucleotide sequence ID" value="NZ_SHNO01000001.1"/>
</dbReference>
<dbReference type="EMBL" id="SHNO01000001">
    <property type="protein sequence ID" value="MCX2976520.1"/>
    <property type="molecule type" value="Genomic_DNA"/>
</dbReference>
<keyword evidence="3" id="KW-1185">Reference proteome</keyword>
<proteinExistence type="predicted"/>
<dbReference type="PANTHER" id="PTHR21432:SF20">
    <property type="entry name" value="ACETYL-COA HYDROLASE"/>
    <property type="match status" value="1"/>
</dbReference>
<gene>
    <name evidence="2" type="ORF">EYC82_04035</name>
</gene>
<comment type="caution">
    <text evidence="2">The sequence shown here is derived from an EMBL/GenBank/DDBJ whole genome shotgun (WGS) entry which is preliminary data.</text>
</comment>
<keyword evidence="2" id="KW-0378">Hydrolase</keyword>
<evidence type="ECO:0000259" key="1">
    <source>
        <dbReference type="Pfam" id="PF13336"/>
    </source>
</evidence>
<dbReference type="GO" id="GO:0016787">
    <property type="term" value="F:hydrolase activity"/>
    <property type="evidence" value="ECO:0007669"/>
    <property type="project" value="UniProtKB-KW"/>
</dbReference>
<reference evidence="2" key="1">
    <citation type="submission" date="2019-02" db="EMBL/GenBank/DDBJ databases">
        <authorList>
            <person name="Li S.-H."/>
        </authorList>
    </citation>
    <scope>NUCLEOTIDE SEQUENCE</scope>
    <source>
        <strain evidence="2">IMCC11814</strain>
    </source>
</reference>
<dbReference type="Gene3D" id="3.30.750.70">
    <property type="entry name" value="4-hydroxybutyrate coenzyme like domains"/>
    <property type="match status" value="1"/>
</dbReference>